<feature type="transmembrane region" description="Helical" evidence="2">
    <location>
        <begin position="577"/>
        <end position="603"/>
    </location>
</feature>
<reference evidence="3 4" key="1">
    <citation type="submission" date="2020-12" db="EMBL/GenBank/DDBJ databases">
        <authorList>
            <person name="Zhou J."/>
        </authorList>
    </citation>
    <scope>NUCLEOTIDE SEQUENCE [LARGE SCALE GENOMIC DNA]</scope>
    <source>
        <strain evidence="3 4">CCUG 61299</strain>
    </source>
</reference>
<feature type="transmembrane region" description="Helical" evidence="2">
    <location>
        <begin position="630"/>
        <end position="651"/>
    </location>
</feature>
<accession>A0A7T7M996</accession>
<organism evidence="3 4">
    <name type="scientific">Actinomyces weissii</name>
    <dbReference type="NCBI Taxonomy" id="675090"/>
    <lineage>
        <taxon>Bacteria</taxon>
        <taxon>Bacillati</taxon>
        <taxon>Actinomycetota</taxon>
        <taxon>Actinomycetes</taxon>
        <taxon>Actinomycetales</taxon>
        <taxon>Actinomycetaceae</taxon>
        <taxon>Actinomyces</taxon>
    </lineage>
</organism>
<sequence>MSTGNRRERFTRWTVIVLVLLVALTMMGSLIAPALAAPRRTASPAPSPAVATPAAESAARPAALAAAPDQTAAQPPSQRRLRTRPLLFLGTHDLTWADVLATVDDPHQPQTVQDAARLLLAMASQGQPVNLVTRTVSDTTCPADGWLSLGAATRVSAGPRSTEGGCLWPQHLPDGPRPTRSSGLGVLRRAQVSSAGAVGRGARLALTSQEGEPPTMLRLTDLGDVSQLPDFVMVDAADPTVMVKLLPPDMRAGIEPDDSHDSRSGRQAAAPTSTDAQRLVALASAVTLLHQHGLDGALVLASVADASSPGPQLALFPADSYDLNSQSLGTTERAAADLQLLVPSSTHQPGLLELTDLAPILARGVDNTITFRPDYPFKTAPVELGGPEAPETTTTPADDARGRVKAAALADAALHGRASRLATVPTSLLLMVLAGVSVIGMALLLRTRAQAPTPQAALVPAGHPRDAGPAPQDVTSQPAPARPEDDGARDTSTEPESPSGSQPSSQDVTPQPAPAHPRLEGAAADSSRPSDGRLRLAAVLGLVALLTPVGALSTNLLPWWRVGATGEIPSWTAVGAALAGTLALTLAAALPLLVLTVVLKLAAQPLLRRRQQHQGVPPASHAHRDGAASWGWALTAATAVAALLVLAWTIFEGALVDRLALNSPLGMNTVVAGRYYGVNNTSFALGAGALLVAVMALWALLRPAVTAWAGRARRHRRGLPPTLGSLADADPTHVDLAGSAAASGVPADQEPATAPPTEKAGLHPAAAGPADQPPASTPSGRPWVLASLLLVLPLGLATLFAELLGTDGGGSLTLVPVLFVLGMGLAGRRIRRRHWLRLAGLMGLPLLLIAAVYLHHGPPYTHLGRFLEMALRGEAGGVLARKAWAIVAPFFTGWLPLLALIVGLWLVVATVRQVLRALRQARQGQGAYAWVSSVYNEPPAGVQAPAARPWGWLPVALRTALVLLVVEVLLNDSGLVMAWFSIVSLLPGLLALASAQLLYLPHRRA</sequence>
<feature type="transmembrane region" description="Helical" evidence="2">
    <location>
        <begin position="683"/>
        <end position="701"/>
    </location>
</feature>
<feature type="region of interest" description="Disordered" evidence="1">
    <location>
        <begin position="41"/>
        <end position="81"/>
    </location>
</feature>
<feature type="compositionally biased region" description="Basic and acidic residues" evidence="1">
    <location>
        <begin position="252"/>
        <end position="264"/>
    </location>
</feature>
<evidence type="ECO:0000256" key="1">
    <source>
        <dbReference type="SAM" id="MobiDB-lite"/>
    </source>
</evidence>
<feature type="transmembrane region" description="Helical" evidence="2">
    <location>
        <begin position="950"/>
        <end position="970"/>
    </location>
</feature>
<feature type="compositionally biased region" description="Low complexity" evidence="1">
    <location>
        <begin position="387"/>
        <end position="397"/>
    </location>
</feature>
<feature type="transmembrane region" description="Helical" evidence="2">
    <location>
        <begin position="894"/>
        <end position="915"/>
    </location>
</feature>
<name>A0A7T7M996_9ACTO</name>
<dbReference type="EMBL" id="CP066802">
    <property type="protein sequence ID" value="QQM67269.1"/>
    <property type="molecule type" value="Genomic_DNA"/>
</dbReference>
<feature type="transmembrane region" description="Helical" evidence="2">
    <location>
        <begin position="976"/>
        <end position="1000"/>
    </location>
</feature>
<feature type="region of interest" description="Disordered" evidence="1">
    <location>
        <begin position="455"/>
        <end position="529"/>
    </location>
</feature>
<feature type="transmembrane region" description="Helical" evidence="2">
    <location>
        <begin position="783"/>
        <end position="803"/>
    </location>
</feature>
<keyword evidence="2" id="KW-0812">Transmembrane</keyword>
<protein>
    <submittedName>
        <fullName evidence="3">Uncharacterized protein</fullName>
    </submittedName>
</protein>
<keyword evidence="2" id="KW-1133">Transmembrane helix</keyword>
<keyword evidence="4" id="KW-1185">Reference proteome</keyword>
<dbReference type="RefSeq" id="WP_200275696.1">
    <property type="nucleotide sequence ID" value="NZ_CP066802.1"/>
</dbReference>
<feature type="region of interest" description="Disordered" evidence="1">
    <location>
        <begin position="380"/>
        <end position="400"/>
    </location>
</feature>
<feature type="compositionally biased region" description="Low complexity" evidence="1">
    <location>
        <begin position="41"/>
        <end position="78"/>
    </location>
</feature>
<feature type="transmembrane region" description="Helical" evidence="2">
    <location>
        <begin position="838"/>
        <end position="856"/>
    </location>
</feature>
<feature type="compositionally biased region" description="Basic and acidic residues" evidence="1">
    <location>
        <begin position="482"/>
        <end position="492"/>
    </location>
</feature>
<feature type="transmembrane region" description="Helical" evidence="2">
    <location>
        <begin position="809"/>
        <end position="826"/>
    </location>
</feature>
<dbReference type="Proteomes" id="UP000595895">
    <property type="component" value="Chromosome"/>
</dbReference>
<proteinExistence type="predicted"/>
<feature type="transmembrane region" description="Helical" evidence="2">
    <location>
        <begin position="427"/>
        <end position="445"/>
    </location>
</feature>
<dbReference type="KEGG" id="awe:JG540_09785"/>
<feature type="region of interest" description="Disordered" evidence="1">
    <location>
        <begin position="740"/>
        <end position="778"/>
    </location>
</feature>
<evidence type="ECO:0000313" key="4">
    <source>
        <dbReference type="Proteomes" id="UP000595895"/>
    </source>
</evidence>
<evidence type="ECO:0000313" key="3">
    <source>
        <dbReference type="EMBL" id="QQM67269.1"/>
    </source>
</evidence>
<dbReference type="AlphaFoldDB" id="A0A7T7M996"/>
<gene>
    <name evidence="3" type="ORF">JG540_09785</name>
</gene>
<keyword evidence="2" id="KW-0472">Membrane</keyword>
<feature type="transmembrane region" description="Helical" evidence="2">
    <location>
        <begin position="536"/>
        <end position="557"/>
    </location>
</feature>
<evidence type="ECO:0000256" key="2">
    <source>
        <dbReference type="SAM" id="Phobius"/>
    </source>
</evidence>
<feature type="region of interest" description="Disordered" evidence="1">
    <location>
        <begin position="250"/>
        <end position="274"/>
    </location>
</feature>
<feature type="compositionally biased region" description="Low complexity" evidence="1">
    <location>
        <begin position="494"/>
        <end position="506"/>
    </location>
</feature>